<dbReference type="AlphaFoldDB" id="B6YWW8"/>
<dbReference type="HOGENOM" id="CLU_1080186_0_0_2"/>
<dbReference type="KEGG" id="ton:TON_1093"/>
<dbReference type="PATRIC" id="fig|523850.10.peg.1101"/>
<name>B6YWW8_THEON</name>
<dbReference type="STRING" id="523850.TON_1093"/>
<sequence>MWIGTVRKVFNWEDLLITMRVAIVTSDARVYYLATKVLKEYRIAFHSIRVGDKIPFDVEVVLTSERDYGKIDFPVKIIVRNESFIDELLAKLEGRERFKRVYIAIDPGERPGLSVIADNRVIEVHHLKNPRDVEIILELLEKYPSAKIKIGHGAKRQRILMLKALADLLGYDYPVIVVNESRTTPKVGGIDVSQVQDIVAAINIGLREGREVPIGELIEVREPTKREIEDIKRRSRELSGNITISSKLAREVAIGNLTLEEAIEKQRRRSR</sequence>
<dbReference type="Proteomes" id="UP000002727">
    <property type="component" value="Chromosome"/>
</dbReference>
<accession>B6YWW8</accession>
<organism evidence="1 2">
    <name type="scientific">Thermococcus onnurineus (strain NA1)</name>
    <dbReference type="NCBI Taxonomy" id="523850"/>
    <lineage>
        <taxon>Archaea</taxon>
        <taxon>Methanobacteriati</taxon>
        <taxon>Methanobacteriota</taxon>
        <taxon>Thermococci</taxon>
        <taxon>Thermococcales</taxon>
        <taxon>Thermococcaceae</taxon>
        <taxon>Thermococcus</taxon>
    </lineage>
</organism>
<evidence type="ECO:0000313" key="2">
    <source>
        <dbReference type="Proteomes" id="UP000002727"/>
    </source>
</evidence>
<gene>
    <name evidence="1" type="ordered locus">TON_1093</name>
</gene>
<protein>
    <submittedName>
        <fullName evidence="1">Uncharacterized protein</fullName>
    </submittedName>
</protein>
<keyword evidence="2" id="KW-1185">Reference proteome</keyword>
<dbReference type="EMBL" id="CP000855">
    <property type="protein sequence ID" value="ACJ16581.1"/>
    <property type="molecule type" value="Genomic_DNA"/>
</dbReference>
<proteinExistence type="predicted"/>
<evidence type="ECO:0000313" key="1">
    <source>
        <dbReference type="EMBL" id="ACJ16581.1"/>
    </source>
</evidence>
<reference evidence="1 2" key="1">
    <citation type="journal article" date="2008" name="J. Bacteriol.">
        <title>The complete genome sequence of Thermococcus onnurineus NA1 reveals a mixed heterotrophic and carboxydotrophic metabolism.</title>
        <authorList>
            <person name="Lee H.S."/>
            <person name="Kang S.G."/>
            <person name="Bae S.S."/>
            <person name="Lim J.K."/>
            <person name="Cho Y."/>
            <person name="Kim Y.J."/>
            <person name="Jeon J.H."/>
            <person name="Cha S.S."/>
            <person name="Kwon K.K."/>
            <person name="Kim H.T."/>
            <person name="Park C.J."/>
            <person name="Lee H.W."/>
            <person name="Kim S.I."/>
            <person name="Chun J."/>
            <person name="Colwell R.R."/>
            <person name="Kim S.J."/>
            <person name="Lee J.H."/>
        </authorList>
    </citation>
    <scope>NUCLEOTIDE SEQUENCE [LARGE SCALE GENOMIC DNA]</scope>
    <source>
        <strain evidence="1 2">NA1</strain>
    </source>
</reference>
<dbReference type="eggNOG" id="arCOG03142">
    <property type="taxonomic scope" value="Archaea"/>
</dbReference>